<sequence>MTAVSPWGGRIFLRAIAVAVASAAGSVLIALIAVPAIGGSFDGNGLLMCVVCSVLISGPASAFHFRQHDRLLAAHRAVKDLNASLAAANAELAERATRDGLSGMLNRSEFYRQLAAVPKNGCGAFYAIDMDDFKLVNDWNGHLVGDEAIRRVASVFTLVFDAEALIGRTGGDEFCIFAPVASRAEAEQEGQAAIVAIAELDLVNPHTGRPVQISVSIGYAFFERIPPEVKTGVNMADQALYEAKRSGRGRLIGYTARQLEAVQASV</sequence>
<dbReference type="InterPro" id="IPR000160">
    <property type="entry name" value="GGDEF_dom"/>
</dbReference>
<evidence type="ECO:0000313" key="5">
    <source>
        <dbReference type="EMBL" id="KAA0971861.1"/>
    </source>
</evidence>
<dbReference type="EC" id="2.7.7.65" evidence="1"/>
<comment type="caution">
    <text evidence="5">The sequence shown here is derived from an EMBL/GenBank/DDBJ whole genome shotgun (WGS) entry which is preliminary data.</text>
</comment>
<keyword evidence="3" id="KW-0472">Membrane</keyword>
<proteinExistence type="predicted"/>
<keyword evidence="6" id="KW-1185">Reference proteome</keyword>
<evidence type="ECO:0000256" key="2">
    <source>
        <dbReference type="ARBA" id="ARBA00034247"/>
    </source>
</evidence>
<evidence type="ECO:0000313" key="6">
    <source>
        <dbReference type="Proteomes" id="UP000324738"/>
    </source>
</evidence>
<dbReference type="PROSITE" id="PS50887">
    <property type="entry name" value="GGDEF"/>
    <property type="match status" value="1"/>
</dbReference>
<dbReference type="InterPro" id="IPR029787">
    <property type="entry name" value="Nucleotide_cyclase"/>
</dbReference>
<feature type="domain" description="GGDEF" evidence="4">
    <location>
        <begin position="121"/>
        <end position="256"/>
    </location>
</feature>
<dbReference type="Pfam" id="PF00990">
    <property type="entry name" value="GGDEF"/>
    <property type="match status" value="1"/>
</dbReference>
<dbReference type="InterPro" id="IPR050469">
    <property type="entry name" value="Diguanylate_Cyclase"/>
</dbReference>
<dbReference type="InterPro" id="IPR043128">
    <property type="entry name" value="Rev_trsase/Diguanyl_cyclase"/>
</dbReference>
<keyword evidence="3" id="KW-0812">Transmembrane</keyword>
<comment type="catalytic activity">
    <reaction evidence="2">
        <text>2 GTP = 3',3'-c-di-GMP + 2 diphosphate</text>
        <dbReference type="Rhea" id="RHEA:24898"/>
        <dbReference type="ChEBI" id="CHEBI:33019"/>
        <dbReference type="ChEBI" id="CHEBI:37565"/>
        <dbReference type="ChEBI" id="CHEBI:58805"/>
        <dbReference type="EC" id="2.7.7.65"/>
    </reaction>
</comment>
<dbReference type="CDD" id="cd01949">
    <property type="entry name" value="GGDEF"/>
    <property type="match status" value="1"/>
</dbReference>
<keyword evidence="3" id="KW-1133">Transmembrane helix</keyword>
<dbReference type="NCBIfam" id="TIGR00254">
    <property type="entry name" value="GGDEF"/>
    <property type="match status" value="1"/>
</dbReference>
<feature type="transmembrane region" description="Helical" evidence="3">
    <location>
        <begin position="12"/>
        <end position="33"/>
    </location>
</feature>
<evidence type="ECO:0000256" key="3">
    <source>
        <dbReference type="SAM" id="Phobius"/>
    </source>
</evidence>
<dbReference type="GO" id="GO:0052621">
    <property type="term" value="F:diguanylate cyclase activity"/>
    <property type="evidence" value="ECO:0007669"/>
    <property type="project" value="UniProtKB-EC"/>
</dbReference>
<accession>A0A5B0E1L6</accession>
<dbReference type="Proteomes" id="UP000324738">
    <property type="component" value="Unassembled WGS sequence"/>
</dbReference>
<dbReference type="RefSeq" id="WP_149296996.1">
    <property type="nucleotide sequence ID" value="NZ_VTWH01000001.1"/>
</dbReference>
<dbReference type="EMBL" id="VTWH01000001">
    <property type="protein sequence ID" value="KAA0971861.1"/>
    <property type="molecule type" value="Genomic_DNA"/>
</dbReference>
<dbReference type="Gene3D" id="3.30.70.270">
    <property type="match status" value="1"/>
</dbReference>
<dbReference type="SMART" id="SM00267">
    <property type="entry name" value="GGDEF"/>
    <property type="match status" value="1"/>
</dbReference>
<dbReference type="OrthoDB" id="9812260at2"/>
<protein>
    <recommendedName>
        <fullName evidence="1">diguanylate cyclase</fullName>
        <ecNumber evidence="1">2.7.7.65</ecNumber>
    </recommendedName>
</protein>
<name>A0A5B0E1L6_9HYPH</name>
<evidence type="ECO:0000256" key="1">
    <source>
        <dbReference type="ARBA" id="ARBA00012528"/>
    </source>
</evidence>
<feature type="transmembrane region" description="Helical" evidence="3">
    <location>
        <begin position="45"/>
        <end position="65"/>
    </location>
</feature>
<gene>
    <name evidence="5" type="ORF">FPY71_01650</name>
</gene>
<dbReference type="AlphaFoldDB" id="A0A5B0E1L6"/>
<dbReference type="PANTHER" id="PTHR45138">
    <property type="entry name" value="REGULATORY COMPONENTS OF SENSORY TRANSDUCTION SYSTEM"/>
    <property type="match status" value="1"/>
</dbReference>
<reference evidence="5 6" key="1">
    <citation type="submission" date="2019-08" db="EMBL/GenBank/DDBJ databases">
        <title>Aureimonas fodiniaquatilis sp. nov., isolated from a coal mine wastewater.</title>
        <authorList>
            <person name="Kim W."/>
        </authorList>
    </citation>
    <scope>NUCLEOTIDE SEQUENCE [LARGE SCALE GENOMIC DNA]</scope>
    <source>
        <strain evidence="5 6">CAU 1482</strain>
    </source>
</reference>
<dbReference type="PANTHER" id="PTHR45138:SF9">
    <property type="entry name" value="DIGUANYLATE CYCLASE DGCM-RELATED"/>
    <property type="match status" value="1"/>
</dbReference>
<dbReference type="SUPFAM" id="SSF55073">
    <property type="entry name" value="Nucleotide cyclase"/>
    <property type="match status" value="1"/>
</dbReference>
<evidence type="ECO:0000259" key="4">
    <source>
        <dbReference type="PROSITE" id="PS50887"/>
    </source>
</evidence>
<organism evidence="5 6">
    <name type="scientific">Aureimonas fodinaquatilis</name>
    <dbReference type="NCBI Taxonomy" id="2565783"/>
    <lineage>
        <taxon>Bacteria</taxon>
        <taxon>Pseudomonadati</taxon>
        <taxon>Pseudomonadota</taxon>
        <taxon>Alphaproteobacteria</taxon>
        <taxon>Hyphomicrobiales</taxon>
        <taxon>Aurantimonadaceae</taxon>
        <taxon>Aureimonas</taxon>
    </lineage>
</organism>